<evidence type="ECO:0000256" key="2">
    <source>
        <dbReference type="ARBA" id="ARBA00022603"/>
    </source>
</evidence>
<dbReference type="NCBIfam" id="TIGR03197">
    <property type="entry name" value="MnmC_Cterm"/>
    <property type="match status" value="1"/>
</dbReference>
<protein>
    <submittedName>
        <fullName evidence="11">FAD-dependent 5-carboxymethylaminomethyl-2-thiouridine(34) oxidoreductase MnmC</fullName>
        <ecNumber evidence="11">2.1.1.61</ecNumber>
    </submittedName>
</protein>
<evidence type="ECO:0000313" key="12">
    <source>
        <dbReference type="Proteomes" id="UP000514752"/>
    </source>
</evidence>
<dbReference type="GO" id="GO:0016645">
    <property type="term" value="F:oxidoreductase activity, acting on the CH-NH group of donors"/>
    <property type="evidence" value="ECO:0007669"/>
    <property type="project" value="InterPro"/>
</dbReference>
<feature type="domain" description="FAD dependent oxidoreductase" evidence="10">
    <location>
        <begin position="123"/>
        <end position="484"/>
    </location>
</feature>
<sequence length="518" mass="55101">MTAALIWHRLPDADTAAAACQAHPQAAWVVFCDEPAAATGYLRTDHPGFHFIQSCAAGAANYLPAAGNPYGRDLWLLPAQEATRLSAYGFHPLHWQDGPPQEQHLEPRPPWLQAAPLLPTEHIVVVGAGIAGAATAYALARRGVQVTVLEQAAPAQAASGNHQGLLYAKISPHATAQTRLLLATYGFSLRLLAATLDPAHWQACGVLHLNHNAAEGKRNAALAAQTANRHLYYPVSAEQAAALAGTDLNGLDGLLWPQGAWIHPPAWVAALLAHPNIRLLPGHRLEAVHHNGRLWQLACATANDRSNLEASHLVFCTGADALPQGIAPFPLHAIRGQTSLAAAGPHSPPLRCALSGDSYVAPAYRGRHCFGASFVPHDRNQTWRPQEDQTNRQALAALAPELHRSLGDTLPGHTALRADCHDHLPAVGPLGDYAAMQTCYAKLTADRRYPFRTPCPYLPGVFLNTAHGSRGLATAPLCGELLAAQILGLPLPLPPDLAAALAPNRVLARRIALGQTAD</sequence>
<name>A0A7D7N5V7_9NEIS</name>
<keyword evidence="8" id="KW-0560">Oxidoreductase</keyword>
<dbReference type="GO" id="GO:0008033">
    <property type="term" value="P:tRNA processing"/>
    <property type="evidence" value="ECO:0007669"/>
    <property type="project" value="UniProtKB-KW"/>
</dbReference>
<dbReference type="KEGG" id="nsg:H3L94_06115"/>
<gene>
    <name evidence="11" type="primary">mnmC</name>
    <name evidence="11" type="ORF">H3L94_06115</name>
</gene>
<dbReference type="RefSeq" id="WP_182121295.1">
    <property type="nucleotide sequence ID" value="NZ_CP059567.1"/>
</dbReference>
<evidence type="ECO:0000256" key="1">
    <source>
        <dbReference type="ARBA" id="ARBA00022490"/>
    </source>
</evidence>
<dbReference type="InterPro" id="IPR017610">
    <property type="entry name" value="tRNA_S-uridine_synth_MnmC_C"/>
</dbReference>
<dbReference type="Pfam" id="PF01266">
    <property type="entry name" value="DAO"/>
    <property type="match status" value="1"/>
</dbReference>
<dbReference type="EC" id="2.1.1.61" evidence="11"/>
<dbReference type="Gene3D" id="3.30.9.10">
    <property type="entry name" value="D-Amino Acid Oxidase, subunit A, domain 2"/>
    <property type="match status" value="1"/>
</dbReference>
<dbReference type="GO" id="GO:0032259">
    <property type="term" value="P:methylation"/>
    <property type="evidence" value="ECO:0007669"/>
    <property type="project" value="UniProtKB-KW"/>
</dbReference>
<evidence type="ECO:0000256" key="5">
    <source>
        <dbReference type="ARBA" id="ARBA00022691"/>
    </source>
</evidence>
<dbReference type="EMBL" id="CP059567">
    <property type="protein sequence ID" value="QMT39461.1"/>
    <property type="molecule type" value="Genomic_DNA"/>
</dbReference>
<dbReference type="SUPFAM" id="SSF51905">
    <property type="entry name" value="FAD/NAD(P)-binding domain"/>
    <property type="match status" value="1"/>
</dbReference>
<evidence type="ECO:0000256" key="4">
    <source>
        <dbReference type="ARBA" id="ARBA00022679"/>
    </source>
</evidence>
<organism evidence="11 12">
    <name type="scientific">Neisseria shayeganii</name>
    <dbReference type="NCBI Taxonomy" id="607712"/>
    <lineage>
        <taxon>Bacteria</taxon>
        <taxon>Pseudomonadati</taxon>
        <taxon>Pseudomonadota</taxon>
        <taxon>Betaproteobacteria</taxon>
        <taxon>Neisseriales</taxon>
        <taxon>Neisseriaceae</taxon>
        <taxon>Neisseria</taxon>
    </lineage>
</organism>
<evidence type="ECO:0000256" key="7">
    <source>
        <dbReference type="ARBA" id="ARBA00022827"/>
    </source>
</evidence>
<reference evidence="11 12" key="1">
    <citation type="submission" date="2020-07" db="EMBL/GenBank/DDBJ databases">
        <title>Genomic diversity of species in the Neisseriaceae family.</title>
        <authorList>
            <person name="Vincent A.T."/>
            <person name="Bernet E."/>
            <person name="Veyrier F.J."/>
        </authorList>
    </citation>
    <scope>NUCLEOTIDE SEQUENCE [LARGE SCALE GENOMIC DNA]</scope>
    <source>
        <strain evidence="11 12">DSM 22244</strain>
    </source>
</reference>
<accession>A0A7D7N5V7</accession>
<dbReference type="InterPro" id="IPR006076">
    <property type="entry name" value="FAD-dep_OxRdtase"/>
</dbReference>
<dbReference type="Proteomes" id="UP000514752">
    <property type="component" value="Chromosome"/>
</dbReference>
<dbReference type="Gene3D" id="3.50.50.60">
    <property type="entry name" value="FAD/NAD(P)-binding domain"/>
    <property type="match status" value="1"/>
</dbReference>
<keyword evidence="2 11" id="KW-0489">Methyltransferase</keyword>
<dbReference type="AlphaFoldDB" id="A0A7D7N5V7"/>
<proteinExistence type="predicted"/>
<keyword evidence="1" id="KW-0963">Cytoplasm</keyword>
<keyword evidence="5" id="KW-0949">S-adenosyl-L-methionine</keyword>
<keyword evidence="4 11" id="KW-0808">Transferase</keyword>
<dbReference type="GO" id="GO:0005737">
    <property type="term" value="C:cytoplasm"/>
    <property type="evidence" value="ECO:0007669"/>
    <property type="project" value="TreeGrafter"/>
</dbReference>
<keyword evidence="7" id="KW-0274">FAD</keyword>
<keyword evidence="9" id="KW-0511">Multifunctional enzyme</keyword>
<keyword evidence="3" id="KW-0285">Flavoprotein</keyword>
<dbReference type="GO" id="GO:0004808">
    <property type="term" value="F:tRNA (5-methylaminomethyl-2-thiouridylate)(34)-methyltransferase activity"/>
    <property type="evidence" value="ECO:0007669"/>
    <property type="project" value="UniProtKB-EC"/>
</dbReference>
<keyword evidence="6" id="KW-0819">tRNA processing</keyword>
<evidence type="ECO:0000256" key="6">
    <source>
        <dbReference type="ARBA" id="ARBA00022694"/>
    </source>
</evidence>
<dbReference type="PANTHER" id="PTHR13847">
    <property type="entry name" value="SARCOSINE DEHYDROGENASE-RELATED"/>
    <property type="match status" value="1"/>
</dbReference>
<evidence type="ECO:0000256" key="3">
    <source>
        <dbReference type="ARBA" id="ARBA00022630"/>
    </source>
</evidence>
<dbReference type="PANTHER" id="PTHR13847:SF283">
    <property type="entry name" value="TRNA 5-METHYLAMINOMETHYL-2-THIOURIDINE BIOSYNTHESIS BIFUNCTIONAL PROTEIN MNMC"/>
    <property type="match status" value="1"/>
</dbReference>
<dbReference type="InterPro" id="IPR036188">
    <property type="entry name" value="FAD/NAD-bd_sf"/>
</dbReference>
<evidence type="ECO:0000256" key="9">
    <source>
        <dbReference type="ARBA" id="ARBA00023268"/>
    </source>
</evidence>
<evidence type="ECO:0000313" key="11">
    <source>
        <dbReference type="EMBL" id="QMT39461.1"/>
    </source>
</evidence>
<evidence type="ECO:0000256" key="8">
    <source>
        <dbReference type="ARBA" id="ARBA00023002"/>
    </source>
</evidence>
<evidence type="ECO:0000259" key="10">
    <source>
        <dbReference type="Pfam" id="PF01266"/>
    </source>
</evidence>